<accession>A0A0M6ZT02</accession>
<keyword evidence="1" id="KW-0472">Membrane</keyword>
<proteinExistence type="predicted"/>
<name>A0A0M6ZT02_9HYPH</name>
<dbReference type="AlphaFoldDB" id="A0A0M6ZT02"/>
<evidence type="ECO:0000256" key="1">
    <source>
        <dbReference type="SAM" id="Phobius"/>
    </source>
</evidence>
<evidence type="ECO:0000313" key="2">
    <source>
        <dbReference type="EMBL" id="CTQ73295.1"/>
    </source>
</evidence>
<protein>
    <submittedName>
        <fullName evidence="2">Uncharacterized protein</fullName>
    </submittedName>
</protein>
<keyword evidence="1" id="KW-1133">Transmembrane helix</keyword>
<keyword evidence="3" id="KW-1185">Reference proteome</keyword>
<reference evidence="3" key="1">
    <citation type="submission" date="2015-07" db="EMBL/GenBank/DDBJ databases">
        <authorList>
            <person name="Rodrigo-Torres Lidia"/>
            <person name="Arahal R.David."/>
        </authorList>
    </citation>
    <scope>NUCLEOTIDE SEQUENCE [LARGE SCALE GENOMIC DNA]</scope>
    <source>
        <strain evidence="3">CECT 5096</strain>
    </source>
</reference>
<dbReference type="EMBL" id="CXWC01000011">
    <property type="protein sequence ID" value="CTQ73295.1"/>
    <property type="molecule type" value="Genomic_DNA"/>
</dbReference>
<dbReference type="Proteomes" id="UP000049983">
    <property type="component" value="Unassembled WGS sequence"/>
</dbReference>
<keyword evidence="1" id="KW-0812">Transmembrane</keyword>
<feature type="transmembrane region" description="Helical" evidence="1">
    <location>
        <begin position="36"/>
        <end position="57"/>
    </location>
</feature>
<gene>
    <name evidence="2" type="ORF">LA5096_03601</name>
</gene>
<organism evidence="2 3">
    <name type="scientific">Roseibium album</name>
    <dbReference type="NCBI Taxonomy" id="311410"/>
    <lineage>
        <taxon>Bacteria</taxon>
        <taxon>Pseudomonadati</taxon>
        <taxon>Pseudomonadota</taxon>
        <taxon>Alphaproteobacteria</taxon>
        <taxon>Hyphomicrobiales</taxon>
        <taxon>Stappiaceae</taxon>
        <taxon>Roseibium</taxon>
    </lineage>
</organism>
<sequence>MQEFRARKQHQTRQWKRLSANKKLDRLMWMERAKNALIFLVIGVPVAVVISLLMVSMSGVNNFTEEQVTGVLHHYNLAPRDDGSVQKILHVQLEDGTIVTARTSNNGTVGVGEPVELVKRTRTRGATSYHLPIPSSSTD</sequence>
<evidence type="ECO:0000313" key="3">
    <source>
        <dbReference type="Proteomes" id="UP000049983"/>
    </source>
</evidence>